<dbReference type="InParanoid" id="L9KJZ3"/>
<proteinExistence type="predicted"/>
<accession>L9KJZ3</accession>
<dbReference type="EMBL" id="KB320787">
    <property type="protein sequence ID" value="ELW63275.1"/>
    <property type="molecule type" value="Genomic_DNA"/>
</dbReference>
<sequence length="100" mass="10994">MKGAHTPRGWEVSKGLCGREINAIPPASIRRFRRASVSQIFAKVPGNSVPGKFQDAIVGIFANERKDRGRSGTGAQIFFNLVDTITGALCHIDKREQQEK</sequence>
<reference evidence="2" key="2">
    <citation type="journal article" date="2013" name="Nat. Commun.">
        <title>Genome of the Chinese tree shrew.</title>
        <authorList>
            <person name="Fan Y."/>
            <person name="Huang Z.Y."/>
            <person name="Cao C.C."/>
            <person name="Chen C.S."/>
            <person name="Chen Y.X."/>
            <person name="Fan D.D."/>
            <person name="He J."/>
            <person name="Hou H.L."/>
            <person name="Hu L."/>
            <person name="Hu X.T."/>
            <person name="Jiang X.T."/>
            <person name="Lai R."/>
            <person name="Lang Y.S."/>
            <person name="Liang B."/>
            <person name="Liao S.G."/>
            <person name="Mu D."/>
            <person name="Ma Y.Y."/>
            <person name="Niu Y.Y."/>
            <person name="Sun X.Q."/>
            <person name="Xia J.Q."/>
            <person name="Xiao J."/>
            <person name="Xiong Z.Q."/>
            <person name="Xu L."/>
            <person name="Yang L."/>
            <person name="Zhang Y."/>
            <person name="Zhao W."/>
            <person name="Zhao X.D."/>
            <person name="Zheng Y.T."/>
            <person name="Zhou J.M."/>
            <person name="Zhu Y.B."/>
            <person name="Zhang G.J."/>
            <person name="Wang J."/>
            <person name="Yao Y.G."/>
        </authorList>
    </citation>
    <scope>NUCLEOTIDE SEQUENCE [LARGE SCALE GENOMIC DNA]</scope>
</reference>
<dbReference type="Proteomes" id="UP000011518">
    <property type="component" value="Unassembled WGS sequence"/>
</dbReference>
<dbReference type="AlphaFoldDB" id="L9KJZ3"/>
<protein>
    <submittedName>
        <fullName evidence="1">Uncharacterized protein</fullName>
    </submittedName>
</protein>
<gene>
    <name evidence="1" type="ORF">TREES_T100014097</name>
</gene>
<name>L9KJZ3_TUPCH</name>
<keyword evidence="2" id="KW-1185">Reference proteome</keyword>
<evidence type="ECO:0000313" key="2">
    <source>
        <dbReference type="Proteomes" id="UP000011518"/>
    </source>
</evidence>
<evidence type="ECO:0000313" key="1">
    <source>
        <dbReference type="EMBL" id="ELW63275.1"/>
    </source>
</evidence>
<organism evidence="1 2">
    <name type="scientific">Tupaia chinensis</name>
    <name type="common">Chinese tree shrew</name>
    <name type="synonym">Tupaia belangeri chinensis</name>
    <dbReference type="NCBI Taxonomy" id="246437"/>
    <lineage>
        <taxon>Eukaryota</taxon>
        <taxon>Metazoa</taxon>
        <taxon>Chordata</taxon>
        <taxon>Craniata</taxon>
        <taxon>Vertebrata</taxon>
        <taxon>Euteleostomi</taxon>
        <taxon>Mammalia</taxon>
        <taxon>Eutheria</taxon>
        <taxon>Euarchontoglires</taxon>
        <taxon>Scandentia</taxon>
        <taxon>Tupaiidae</taxon>
        <taxon>Tupaia</taxon>
    </lineage>
</organism>
<reference evidence="2" key="1">
    <citation type="submission" date="2012-07" db="EMBL/GenBank/DDBJ databases">
        <title>Genome of the Chinese tree shrew, a rising model animal genetically related to primates.</title>
        <authorList>
            <person name="Zhang G."/>
            <person name="Fan Y."/>
            <person name="Yao Y."/>
            <person name="Huang Z."/>
        </authorList>
    </citation>
    <scope>NUCLEOTIDE SEQUENCE [LARGE SCALE GENOMIC DNA]</scope>
</reference>